<name>A0ABY4LI23_9BACT</name>
<keyword evidence="7" id="KW-0456">Lyase</keyword>
<comment type="similarity">
    <text evidence="2 11">Belongs to the HisA/HisF family.</text>
</comment>
<dbReference type="EMBL" id="CP096574">
    <property type="protein sequence ID" value="UPU37636.1"/>
    <property type="molecule type" value="Genomic_DNA"/>
</dbReference>
<evidence type="ECO:0000256" key="6">
    <source>
        <dbReference type="ARBA" id="ARBA00023102"/>
    </source>
</evidence>
<evidence type="ECO:0000256" key="4">
    <source>
        <dbReference type="ARBA" id="ARBA00012809"/>
    </source>
</evidence>
<dbReference type="PANTHER" id="PTHR21235">
    <property type="entry name" value="IMIDAZOLE GLYCEROL PHOSPHATE SYNTHASE SUBUNIT HISF/H IGP SYNTHASE SUBUNIT HISF/H"/>
    <property type="match status" value="1"/>
</dbReference>
<comment type="catalytic activity">
    <reaction evidence="10">
        <text>5-[(5-phospho-1-deoxy-D-ribulos-1-ylimino)methylamino]-1-(5-phospho-beta-D-ribosyl)imidazole-4-carboxamide + L-glutamine = D-erythro-1-(imidazol-4-yl)glycerol 3-phosphate + 5-amino-1-(5-phospho-beta-D-ribosyl)imidazole-4-carboxamide + L-glutamate + H(+)</text>
        <dbReference type="Rhea" id="RHEA:24793"/>
        <dbReference type="ChEBI" id="CHEBI:15378"/>
        <dbReference type="ChEBI" id="CHEBI:29985"/>
        <dbReference type="ChEBI" id="CHEBI:58278"/>
        <dbReference type="ChEBI" id="CHEBI:58359"/>
        <dbReference type="ChEBI" id="CHEBI:58475"/>
        <dbReference type="ChEBI" id="CHEBI:58525"/>
        <dbReference type="EC" id="4.3.2.10"/>
    </reaction>
</comment>
<keyword evidence="5 11" id="KW-0028">Amino-acid biosynthesis</keyword>
<dbReference type="InterPro" id="IPR004651">
    <property type="entry name" value="HisF"/>
</dbReference>
<organism evidence="12 13">
    <name type="scientific">Geomonas paludis</name>
    <dbReference type="NCBI Taxonomy" id="2740185"/>
    <lineage>
        <taxon>Bacteria</taxon>
        <taxon>Pseudomonadati</taxon>
        <taxon>Thermodesulfobacteriota</taxon>
        <taxon>Desulfuromonadia</taxon>
        <taxon>Geobacterales</taxon>
        <taxon>Geobacteraceae</taxon>
        <taxon>Geomonas</taxon>
    </lineage>
</organism>
<evidence type="ECO:0000256" key="9">
    <source>
        <dbReference type="ARBA" id="ARBA00030264"/>
    </source>
</evidence>
<dbReference type="InterPro" id="IPR050064">
    <property type="entry name" value="IGPS_HisA/HisF"/>
</dbReference>
<dbReference type="SUPFAM" id="SSF51366">
    <property type="entry name" value="Ribulose-phoshate binding barrel"/>
    <property type="match status" value="1"/>
</dbReference>
<keyword evidence="13" id="KW-1185">Reference proteome</keyword>
<dbReference type="InterPro" id="IPR013785">
    <property type="entry name" value="Aldolase_TIM"/>
</dbReference>
<keyword evidence="6 11" id="KW-0368">Histidine biosynthesis</keyword>
<sequence>MSQYKRTRVIPCLLLKNTGLVKTTKFKDPRYLGDPRNVVKIFNDKEADELVLLDITATCEGRGPRFDLIGEIASECFMPLAYGGGISSLDEVKRLIGIGIEKVVLNSAAVANPGLVEATARVIGSQSVVVSMDVKQKLLTRRYEVHTHSGTRGSGLDPVAFARRMEEAGAGEIFLNSIDRDGTMSGYDLDLVRSVVQAVRIPVVACGGAAAVEDLARVIHVGASAASAGSMFVYQGKLKAVLISFPAAPDLNRALAHV</sequence>
<evidence type="ECO:0000313" key="12">
    <source>
        <dbReference type="EMBL" id="UPU37636.1"/>
    </source>
</evidence>
<evidence type="ECO:0000256" key="8">
    <source>
        <dbReference type="ARBA" id="ARBA00025475"/>
    </source>
</evidence>
<dbReference type="InterPro" id="IPR006062">
    <property type="entry name" value="His_biosynth"/>
</dbReference>
<evidence type="ECO:0000256" key="3">
    <source>
        <dbReference type="ARBA" id="ARBA00011152"/>
    </source>
</evidence>
<dbReference type="CDD" id="cd04731">
    <property type="entry name" value="HisF"/>
    <property type="match status" value="1"/>
</dbReference>
<dbReference type="Gene3D" id="3.20.20.70">
    <property type="entry name" value="Aldolase class I"/>
    <property type="match status" value="1"/>
</dbReference>
<dbReference type="Pfam" id="PF00977">
    <property type="entry name" value="His_biosynth"/>
    <property type="match status" value="1"/>
</dbReference>
<dbReference type="PANTHER" id="PTHR21235:SF2">
    <property type="entry name" value="IMIDAZOLE GLYCEROL PHOSPHATE SYNTHASE HISHF"/>
    <property type="match status" value="1"/>
</dbReference>
<dbReference type="Proteomes" id="UP000831485">
    <property type="component" value="Chromosome"/>
</dbReference>
<evidence type="ECO:0000313" key="13">
    <source>
        <dbReference type="Proteomes" id="UP000831485"/>
    </source>
</evidence>
<dbReference type="EC" id="4.3.2.10" evidence="4"/>
<dbReference type="InterPro" id="IPR011060">
    <property type="entry name" value="RibuloseP-bd_barrel"/>
</dbReference>
<evidence type="ECO:0000256" key="7">
    <source>
        <dbReference type="ARBA" id="ARBA00023239"/>
    </source>
</evidence>
<evidence type="ECO:0000256" key="11">
    <source>
        <dbReference type="RuleBase" id="RU003657"/>
    </source>
</evidence>
<proteinExistence type="inferred from homology"/>
<accession>A0ABY4LI23</accession>
<evidence type="ECO:0000256" key="5">
    <source>
        <dbReference type="ARBA" id="ARBA00022605"/>
    </source>
</evidence>
<evidence type="ECO:0000256" key="1">
    <source>
        <dbReference type="ARBA" id="ARBA00005091"/>
    </source>
</evidence>
<protein>
    <recommendedName>
        <fullName evidence="4">imidazole glycerol-phosphate synthase</fullName>
        <ecNumber evidence="4">4.3.2.10</ecNumber>
    </recommendedName>
    <alternativeName>
        <fullName evidence="9">IGP synthase cyclase subunit</fullName>
    </alternativeName>
</protein>
<comment type="function">
    <text evidence="8">IGPS catalyzes the conversion of PRFAR and glutamine to IGP, AICAR and glutamate. The HisF subunit catalyzes the cyclization activity that produces IGP and AICAR from PRFAR using the ammonia provided by the HisH subunit.</text>
</comment>
<comment type="subunit">
    <text evidence="3">Heterodimer of HisH and HisF.</text>
</comment>
<evidence type="ECO:0000256" key="2">
    <source>
        <dbReference type="ARBA" id="ARBA00009667"/>
    </source>
</evidence>
<evidence type="ECO:0000256" key="10">
    <source>
        <dbReference type="ARBA" id="ARBA00047838"/>
    </source>
</evidence>
<gene>
    <name evidence="12" type="ORF">M1B72_07995</name>
</gene>
<reference evidence="12" key="1">
    <citation type="submission" date="2022-04" db="EMBL/GenBank/DDBJ databases">
        <authorList>
            <person name="Liu G."/>
        </authorList>
    </citation>
    <scope>NUCLEOTIDE SEQUENCE</scope>
    <source>
        <strain evidence="12">RG22</strain>
    </source>
</reference>
<dbReference type="RefSeq" id="WP_248647150.1">
    <property type="nucleotide sequence ID" value="NZ_CP096574.1"/>
</dbReference>
<dbReference type="NCBIfam" id="NF038364">
    <property type="entry name" value="AglZ_HisF2_fam"/>
    <property type="match status" value="1"/>
</dbReference>
<comment type="pathway">
    <text evidence="1">Amino-acid biosynthesis; L-histidine biosynthesis; L-histidine from 5-phospho-alpha-D-ribose 1-diphosphate: step 5/9.</text>
</comment>